<comment type="similarity">
    <text evidence="1">Belongs to the peptidase S1C family.</text>
</comment>
<dbReference type="InterPro" id="IPR036034">
    <property type="entry name" value="PDZ_sf"/>
</dbReference>
<accession>A0A1H6RUT1</accession>
<dbReference type="SUPFAM" id="SSF50156">
    <property type="entry name" value="PDZ domain-like"/>
    <property type="match status" value="1"/>
</dbReference>
<dbReference type="Gene3D" id="2.40.10.10">
    <property type="entry name" value="Trypsin-like serine proteases"/>
    <property type="match status" value="2"/>
</dbReference>
<gene>
    <name evidence="5" type="ORF">SAMN04488058_10180</name>
</gene>
<dbReference type="InterPro" id="IPR001940">
    <property type="entry name" value="Peptidase_S1C"/>
</dbReference>
<proteinExistence type="inferred from homology"/>
<dbReference type="Proteomes" id="UP000199223">
    <property type="component" value="Unassembled WGS sequence"/>
</dbReference>
<keyword evidence="6" id="KW-1185">Reference proteome</keyword>
<dbReference type="GO" id="GO:0006508">
    <property type="term" value="P:proteolysis"/>
    <property type="evidence" value="ECO:0007669"/>
    <property type="project" value="UniProtKB-KW"/>
</dbReference>
<evidence type="ECO:0000313" key="5">
    <source>
        <dbReference type="EMBL" id="SEI59511.1"/>
    </source>
</evidence>
<feature type="domain" description="PDZ" evidence="4">
    <location>
        <begin position="304"/>
        <end position="410"/>
    </location>
</feature>
<dbReference type="EMBL" id="FNZA01000001">
    <property type="protein sequence ID" value="SEI59511.1"/>
    <property type="molecule type" value="Genomic_DNA"/>
</dbReference>
<dbReference type="SUPFAM" id="SSF50494">
    <property type="entry name" value="Trypsin-like serine proteases"/>
    <property type="match status" value="1"/>
</dbReference>
<keyword evidence="2 5" id="KW-0645">Protease</keyword>
<reference evidence="6" key="1">
    <citation type="submission" date="2016-10" db="EMBL/GenBank/DDBJ databases">
        <authorList>
            <person name="Varghese N."/>
            <person name="Submissions S."/>
        </authorList>
    </citation>
    <scope>NUCLEOTIDE SEQUENCE [LARGE SCALE GENOMIC DNA]</scope>
    <source>
        <strain evidence="6">CGMCC 1.10218</strain>
    </source>
</reference>
<dbReference type="Gene3D" id="2.30.42.10">
    <property type="match status" value="1"/>
</dbReference>
<evidence type="ECO:0000256" key="1">
    <source>
        <dbReference type="ARBA" id="ARBA00010541"/>
    </source>
</evidence>
<dbReference type="GO" id="GO:0004252">
    <property type="term" value="F:serine-type endopeptidase activity"/>
    <property type="evidence" value="ECO:0007669"/>
    <property type="project" value="InterPro"/>
</dbReference>
<dbReference type="InterPro" id="IPR051201">
    <property type="entry name" value="Chloro_Bact_Ser_Proteases"/>
</dbReference>
<name>A0A1H6RUT1_9DEIO</name>
<protein>
    <submittedName>
        <fullName evidence="5">Serine protease, S1-C subfamily, contains C-terminal PDZ domain</fullName>
    </submittedName>
</protein>
<dbReference type="PANTHER" id="PTHR43343:SF3">
    <property type="entry name" value="PROTEASE DO-LIKE 8, CHLOROPLASTIC"/>
    <property type="match status" value="1"/>
</dbReference>
<dbReference type="InterPro" id="IPR009003">
    <property type="entry name" value="Peptidase_S1_PA"/>
</dbReference>
<organism evidence="5 6">
    <name type="scientific">Deinococcus reticulitermitis</name>
    <dbReference type="NCBI Taxonomy" id="856736"/>
    <lineage>
        <taxon>Bacteria</taxon>
        <taxon>Thermotogati</taxon>
        <taxon>Deinococcota</taxon>
        <taxon>Deinococci</taxon>
        <taxon>Deinococcales</taxon>
        <taxon>Deinococcaceae</taxon>
        <taxon>Deinococcus</taxon>
    </lineage>
</organism>
<dbReference type="InterPro" id="IPR001478">
    <property type="entry name" value="PDZ"/>
</dbReference>
<dbReference type="PRINTS" id="PR00834">
    <property type="entry name" value="PROTEASES2C"/>
</dbReference>
<evidence type="ECO:0000256" key="3">
    <source>
        <dbReference type="ARBA" id="ARBA00022801"/>
    </source>
</evidence>
<dbReference type="AlphaFoldDB" id="A0A1H6RUT1"/>
<evidence type="ECO:0000256" key="2">
    <source>
        <dbReference type="ARBA" id="ARBA00022670"/>
    </source>
</evidence>
<evidence type="ECO:0000313" key="6">
    <source>
        <dbReference type="Proteomes" id="UP000199223"/>
    </source>
</evidence>
<dbReference type="OrthoDB" id="9758917at2"/>
<dbReference type="STRING" id="856736.SAMN04488058_10180"/>
<sequence length="425" mass="43510">MKPRALPLLLVLLGLGLGATLLRDTLPVGGAQSTVTPAQPPTSSLSAEAGARLQNEQNTIEIVQRYEPGLIFITTEDRMVSEYGWMFGPPQEQVQRGVGSGFFINAAGDILTNYHVVAGAGVEAADRIQIKLFGGQKTVDAEVIGLAPQYDLALIRPRRGQLAPGDIRPIPLGDSDRIAVGQKAVAMGAPFGLEFSVSEGIVSAASRPIPIGFSLSGGEGITQLAIQTDAAINPGNSGGPLLGSDGRVIGINTQIYSPSGQAGAAQSAGVGFAIPINTAKNLLPRLQAARGGVVAAPRIGIVPGLLVQGPGGGQALGLSVLDPASKRASGLPERGLLVGTVQPGSPAARAGLRGADREQAIARGAGVIRLGGDVIVGAAGQDVDALEDLQAVLLDKQVGDQIELRIVRGNQTRTVTLTLDESAFE</sequence>
<dbReference type="SMART" id="SM00228">
    <property type="entry name" value="PDZ"/>
    <property type="match status" value="1"/>
</dbReference>
<dbReference type="Pfam" id="PF13365">
    <property type="entry name" value="Trypsin_2"/>
    <property type="match status" value="1"/>
</dbReference>
<dbReference type="Pfam" id="PF13180">
    <property type="entry name" value="PDZ_2"/>
    <property type="match status" value="1"/>
</dbReference>
<keyword evidence="3" id="KW-0378">Hydrolase</keyword>
<dbReference type="InterPro" id="IPR043504">
    <property type="entry name" value="Peptidase_S1_PA_chymotrypsin"/>
</dbReference>
<evidence type="ECO:0000259" key="4">
    <source>
        <dbReference type="PROSITE" id="PS50106"/>
    </source>
</evidence>
<dbReference type="PROSITE" id="PS50106">
    <property type="entry name" value="PDZ"/>
    <property type="match status" value="1"/>
</dbReference>
<dbReference type="PANTHER" id="PTHR43343">
    <property type="entry name" value="PEPTIDASE S12"/>
    <property type="match status" value="1"/>
</dbReference>
<dbReference type="RefSeq" id="WP_092262480.1">
    <property type="nucleotide sequence ID" value="NZ_FNZA01000001.1"/>
</dbReference>